<gene>
    <name evidence="1" type="ORF">EUBSIR_01862</name>
</gene>
<evidence type="ECO:0000313" key="1">
    <source>
        <dbReference type="EMBL" id="EDS00187.1"/>
    </source>
</evidence>
<keyword evidence="2" id="KW-1185">Reference proteome</keyword>
<reference evidence="1" key="1">
    <citation type="submission" date="2007-10" db="EMBL/GenBank/DDBJ databases">
        <authorList>
            <person name="Fulton L."/>
            <person name="Clifton S."/>
            <person name="Fulton B."/>
            <person name="Xu J."/>
            <person name="Minx P."/>
            <person name="Pepin K.H."/>
            <person name="Johnson M."/>
            <person name="Thiruvilangam P."/>
            <person name="Bhonagiri V."/>
            <person name="Nash W.E."/>
            <person name="Mardis E.R."/>
            <person name="Wilson R.K."/>
        </authorList>
    </citation>
    <scope>NUCLEOTIDE SEQUENCE [LARGE SCALE GENOMIC DNA]</scope>
    <source>
        <strain evidence="1">DSM 15702</strain>
    </source>
</reference>
<name>B0MQ52_9FIRM</name>
<proteinExistence type="predicted"/>
<organism evidence="1 2">
    <name type="scientific">[Eubacterium] siraeum DSM 15702</name>
    <dbReference type="NCBI Taxonomy" id="428128"/>
    <lineage>
        <taxon>Bacteria</taxon>
        <taxon>Bacillati</taxon>
        <taxon>Bacillota</taxon>
        <taxon>Clostridia</taxon>
        <taxon>Eubacteriales</taxon>
        <taxon>Oscillospiraceae</taxon>
        <taxon>Oscillospiraceae incertae sedis</taxon>
    </lineage>
</organism>
<protein>
    <submittedName>
        <fullName evidence="1">Uncharacterized protein</fullName>
    </submittedName>
</protein>
<dbReference type="AlphaFoldDB" id="B0MQ52"/>
<dbReference type="Proteomes" id="UP000005326">
    <property type="component" value="Unassembled WGS sequence"/>
</dbReference>
<accession>B0MQ52</accession>
<evidence type="ECO:0000313" key="2">
    <source>
        <dbReference type="Proteomes" id="UP000005326"/>
    </source>
</evidence>
<dbReference type="EMBL" id="ABCA03000050">
    <property type="protein sequence ID" value="EDS00187.1"/>
    <property type="molecule type" value="Genomic_DNA"/>
</dbReference>
<comment type="caution">
    <text evidence="1">The sequence shown here is derived from an EMBL/GenBank/DDBJ whole genome shotgun (WGS) entry which is preliminary data.</text>
</comment>
<reference evidence="1" key="2">
    <citation type="submission" date="2014-06" db="EMBL/GenBank/DDBJ databases">
        <title>Draft genome sequence of Eubacterium siraeum (DSM 15702).</title>
        <authorList>
            <person name="Sudarsanam P."/>
            <person name="Ley R."/>
            <person name="Guruge J."/>
            <person name="Turnbaugh P.J."/>
            <person name="Mahowald M."/>
            <person name="Liep D."/>
            <person name="Gordon J."/>
        </authorList>
    </citation>
    <scope>NUCLEOTIDE SEQUENCE</scope>
    <source>
        <strain evidence="1">DSM 15702</strain>
    </source>
</reference>
<sequence length="47" mass="5815">MRLLRFLRCDLKHGRFGCVLKSVLITFIFITEKTKRFLRYEHKSERK</sequence>